<evidence type="ECO:0000313" key="7">
    <source>
        <dbReference type="EMBL" id="SZX69034.1"/>
    </source>
</evidence>
<reference evidence="7 8" key="1">
    <citation type="submission" date="2016-10" db="EMBL/GenBank/DDBJ databases">
        <authorList>
            <person name="Cai Z."/>
        </authorList>
    </citation>
    <scope>NUCLEOTIDE SEQUENCE [LARGE SCALE GENOMIC DNA]</scope>
</reference>
<feature type="transmembrane region" description="Helical" evidence="6">
    <location>
        <begin position="222"/>
        <end position="239"/>
    </location>
</feature>
<dbReference type="AlphaFoldDB" id="A0A383VW95"/>
<evidence type="ECO:0000313" key="8">
    <source>
        <dbReference type="Proteomes" id="UP000256970"/>
    </source>
</evidence>
<sequence length="278" mass="30784">MAFALRSRVHVKSQTVKSQAPACKARRPLVCRAVLNLEPPKHTPEPAKRDVSVKATGADGEALPLPDQPEQSQRVSLTPSLLDAIVENTVKVPYNAYNSALQAHPLTTKACTSMVGFILGDLIAQHFGHPHASVDIMRAARLGAYGLLIDGPIGSKWYDVLETYVFPKDPISTKAVLTKTALDQVVYATIMTAVYFAVIRCLEGHPELIMTTLQAKFLPTLAANYMIWPLAHLINFRFVPSEYRILYNNVVCVAWLTGLSFLTHSKINFMQLLHLPHF</sequence>
<organism evidence="7 8">
    <name type="scientific">Tetradesmus obliquus</name>
    <name type="common">Green alga</name>
    <name type="synonym">Acutodesmus obliquus</name>
    <dbReference type="NCBI Taxonomy" id="3088"/>
    <lineage>
        <taxon>Eukaryota</taxon>
        <taxon>Viridiplantae</taxon>
        <taxon>Chlorophyta</taxon>
        <taxon>core chlorophytes</taxon>
        <taxon>Chlorophyceae</taxon>
        <taxon>CS clade</taxon>
        <taxon>Sphaeropleales</taxon>
        <taxon>Scenedesmaceae</taxon>
        <taxon>Tetradesmus</taxon>
    </lineage>
</organism>
<keyword evidence="8" id="KW-1185">Reference proteome</keyword>
<dbReference type="EMBL" id="FNXT01000896">
    <property type="protein sequence ID" value="SZX69034.1"/>
    <property type="molecule type" value="Genomic_DNA"/>
</dbReference>
<evidence type="ECO:0000256" key="2">
    <source>
        <dbReference type="ARBA" id="ARBA00006824"/>
    </source>
</evidence>
<evidence type="ECO:0000256" key="1">
    <source>
        <dbReference type="ARBA" id="ARBA00004141"/>
    </source>
</evidence>
<accession>A0A383VW95</accession>
<dbReference type="GO" id="GO:0005737">
    <property type="term" value="C:cytoplasm"/>
    <property type="evidence" value="ECO:0007669"/>
    <property type="project" value="TreeGrafter"/>
</dbReference>
<proteinExistence type="inferred from homology"/>
<name>A0A383VW95_TETOB</name>
<dbReference type="Proteomes" id="UP000256970">
    <property type="component" value="Unassembled WGS sequence"/>
</dbReference>
<feature type="transmembrane region" description="Helical" evidence="6">
    <location>
        <begin position="245"/>
        <end position="263"/>
    </location>
</feature>
<comment type="subcellular location">
    <subcellularLocation>
        <location evidence="1">Membrane</location>
        <topology evidence="1">Multi-pass membrane protein</topology>
    </subcellularLocation>
</comment>
<keyword evidence="5 6" id="KW-0472">Membrane</keyword>
<evidence type="ECO:0000256" key="6">
    <source>
        <dbReference type="RuleBase" id="RU363053"/>
    </source>
</evidence>
<dbReference type="GO" id="GO:0016020">
    <property type="term" value="C:membrane"/>
    <property type="evidence" value="ECO:0007669"/>
    <property type="project" value="UniProtKB-SubCell"/>
</dbReference>
<evidence type="ECO:0008006" key="9">
    <source>
        <dbReference type="Google" id="ProtNLM"/>
    </source>
</evidence>
<protein>
    <recommendedName>
        <fullName evidence="9">Protein Mpv17</fullName>
    </recommendedName>
</protein>
<dbReference type="PANTHER" id="PTHR11266">
    <property type="entry name" value="PEROXISOMAL MEMBRANE PROTEIN 2, PXMP2 MPV17"/>
    <property type="match status" value="1"/>
</dbReference>
<dbReference type="STRING" id="3088.A0A383VW95"/>
<dbReference type="PANTHER" id="PTHR11266:SF17">
    <property type="entry name" value="PROTEIN MPV17"/>
    <property type="match status" value="1"/>
</dbReference>
<evidence type="ECO:0000256" key="5">
    <source>
        <dbReference type="ARBA" id="ARBA00023136"/>
    </source>
</evidence>
<dbReference type="Pfam" id="PF04117">
    <property type="entry name" value="Mpv17_PMP22"/>
    <property type="match status" value="1"/>
</dbReference>
<dbReference type="InterPro" id="IPR007248">
    <property type="entry name" value="Mpv17_PMP22"/>
</dbReference>
<comment type="similarity">
    <text evidence="2 6">Belongs to the peroxisomal membrane protein PXMP2/4 family.</text>
</comment>
<keyword evidence="4 6" id="KW-1133">Transmembrane helix</keyword>
<feature type="transmembrane region" description="Helical" evidence="6">
    <location>
        <begin position="185"/>
        <end position="202"/>
    </location>
</feature>
<evidence type="ECO:0000256" key="4">
    <source>
        <dbReference type="ARBA" id="ARBA00022989"/>
    </source>
</evidence>
<evidence type="ECO:0000256" key="3">
    <source>
        <dbReference type="ARBA" id="ARBA00022692"/>
    </source>
</evidence>
<gene>
    <name evidence="7" type="ORF">BQ4739_LOCUS9339</name>
</gene>
<keyword evidence="3 6" id="KW-0812">Transmembrane</keyword>